<dbReference type="SMART" id="SM01008">
    <property type="entry name" value="Ald_Xan_dh_C"/>
    <property type="match status" value="1"/>
</dbReference>
<dbReference type="Proteomes" id="UP000234530">
    <property type="component" value="Chromosome"/>
</dbReference>
<dbReference type="OrthoDB" id="9767994at2"/>
<proteinExistence type="predicted"/>
<dbReference type="SUPFAM" id="SSF56003">
    <property type="entry name" value="Molybdenum cofactor-binding domain"/>
    <property type="match status" value="2"/>
</dbReference>
<dbReference type="PROSITE" id="PS51318">
    <property type="entry name" value="TAT"/>
    <property type="match status" value="1"/>
</dbReference>
<protein>
    <submittedName>
        <fullName evidence="2">Twin-arginine translocation pathway signal protein</fullName>
    </submittedName>
</protein>
<evidence type="ECO:0000313" key="2">
    <source>
        <dbReference type="EMBL" id="AUH65722.1"/>
    </source>
</evidence>
<dbReference type="InterPro" id="IPR006311">
    <property type="entry name" value="TAT_signal"/>
</dbReference>
<evidence type="ECO:0000259" key="1">
    <source>
        <dbReference type="SMART" id="SM01008"/>
    </source>
</evidence>
<dbReference type="PANTHER" id="PTHR47495:SF2">
    <property type="entry name" value="ALDEHYDE DEHYDROGENASE"/>
    <property type="match status" value="1"/>
</dbReference>
<dbReference type="InterPro" id="IPR000674">
    <property type="entry name" value="Ald_Oxase/Xan_DH_a/b"/>
</dbReference>
<name>A0A2H5F2G9_9RHOB</name>
<dbReference type="Pfam" id="PF02738">
    <property type="entry name" value="MoCoBD_1"/>
    <property type="match status" value="1"/>
</dbReference>
<dbReference type="InterPro" id="IPR052516">
    <property type="entry name" value="N-heterocyclic_Hydroxylase"/>
</dbReference>
<dbReference type="AlphaFoldDB" id="A0A2H5F2G9"/>
<evidence type="ECO:0000313" key="3">
    <source>
        <dbReference type="Proteomes" id="UP000234530"/>
    </source>
</evidence>
<keyword evidence="3" id="KW-1185">Reference proteome</keyword>
<sequence>MTIRTSGFKTSRRAFLSGGAGLVLALTLPVPGRRLLAQEAAAPAAVAIPPNAFVRIAADDTVTVMIKHIEFGQGPMTGLATLVAEELDADWSQMRGALAPANAAWYGNAVLGGLQGTGGSTALPSSFMVMRRAGAAMRAMLVEAAAAEWGVPAAEITVSKGVIAHAGSGKQSGFGALAEAAGALTPPAEPVLKTPEQWTLIGTDLHKLDTDEKTDGKAMFTLDQYPEGMQVVVVAHPPAFGATVASFDDSAALAVPGVRAVHQIPQGVAVYADNTFAALKGRDALAVTWDEANAETRDDAELAAMTLAAARQPGITVEEEGGDLAAAFAAEGSTLHEAEYQFPFLAHAPLEALDGLLTVSGDSAHASYGSQFPGLDQPTIAGILGLDPAKVTLDVMLAGGSFGRRATGDAHLAAELAEVAKAAGDGSYKLMWTREDDIKGGYYRPMTAHRFRAATDADGKITAWENVVSGQSLLAGTPMEPMLQGAPDATAFEGSVELPYDLGARRVGFEQTKTGVPVLWWRSVGSTHTAFAVEMFLDEVLVGAGKDPVQGRLDLLKPDDPRPRAVIEKVAEMAGWKGPNGTEGKGYGMAYAKSFGTYVAQIAEVEDRDGAPHVTGVWCAVDCGVAVNPNVIRAQIEGGIGFGLSAALFSQITFGAGGRVQESNYDSYRMLRIGEMPDVQVEIIASTADPTGIGEPGVPPIGPAVANAWRALTGTQTRKLPMVQRGVV</sequence>
<dbReference type="Gene3D" id="3.30.365.10">
    <property type="entry name" value="Aldehyde oxidase/xanthine dehydrogenase, molybdopterin binding domain"/>
    <property type="match status" value="4"/>
</dbReference>
<dbReference type="KEGG" id="pzh:CX676_17470"/>
<dbReference type="RefSeq" id="WP_101753695.1">
    <property type="nucleotide sequence ID" value="NZ_CP025430.1"/>
</dbReference>
<dbReference type="InterPro" id="IPR012368">
    <property type="entry name" value="OxRdtase_Mopterin-bd_su_IorB"/>
</dbReference>
<dbReference type="Gene3D" id="3.90.1170.50">
    <property type="entry name" value="Aldehyde oxidase/xanthine dehydrogenase, a/b hammerhead"/>
    <property type="match status" value="1"/>
</dbReference>
<dbReference type="PANTHER" id="PTHR47495">
    <property type="entry name" value="ALDEHYDE DEHYDROGENASE"/>
    <property type="match status" value="1"/>
</dbReference>
<dbReference type="Pfam" id="PF20256">
    <property type="entry name" value="MoCoBD_2"/>
    <property type="match status" value="2"/>
</dbReference>
<dbReference type="EMBL" id="CP025430">
    <property type="protein sequence ID" value="AUH65722.1"/>
    <property type="molecule type" value="Genomic_DNA"/>
</dbReference>
<dbReference type="InterPro" id="IPR046867">
    <property type="entry name" value="AldOxase/xan_DH_MoCoBD2"/>
</dbReference>
<accession>A0A2H5F2G9</accession>
<dbReference type="InterPro" id="IPR037165">
    <property type="entry name" value="AldOxase/xan_DH_Mopterin-bd_sf"/>
</dbReference>
<feature type="domain" description="Aldehyde oxidase/xanthine dehydrogenase a/b hammerhead" evidence="1">
    <location>
        <begin position="215"/>
        <end position="293"/>
    </location>
</feature>
<gene>
    <name evidence="2" type="ORF">CX676_17470</name>
</gene>
<organism evidence="2 3">
    <name type="scientific">Paracoccus zhejiangensis</name>
    <dbReference type="NCBI Taxonomy" id="1077935"/>
    <lineage>
        <taxon>Bacteria</taxon>
        <taxon>Pseudomonadati</taxon>
        <taxon>Pseudomonadota</taxon>
        <taxon>Alphaproteobacteria</taxon>
        <taxon>Rhodobacterales</taxon>
        <taxon>Paracoccaceae</taxon>
        <taxon>Paracoccus</taxon>
    </lineage>
</organism>
<dbReference type="PIRSF" id="PIRSF036389">
    <property type="entry name" value="IOR_B"/>
    <property type="match status" value="1"/>
</dbReference>
<reference evidence="2 3" key="1">
    <citation type="journal article" date="2013" name="Antonie Van Leeuwenhoek">
        <title>Paracoccus zhejiangensis sp. nov., isolated from activated sludge in wastewater-treatment system.</title>
        <authorList>
            <person name="Wu Z.G."/>
            <person name="Zhang D.F."/>
            <person name="Liu Y.L."/>
            <person name="Wang F."/>
            <person name="Jiang X."/>
            <person name="Li C."/>
            <person name="Li S.P."/>
            <person name="Hong Q."/>
            <person name="Li W.J."/>
        </authorList>
    </citation>
    <scope>NUCLEOTIDE SEQUENCE [LARGE SCALE GENOMIC DNA]</scope>
    <source>
        <strain evidence="2 3">J6</strain>
    </source>
</reference>
<dbReference type="InterPro" id="IPR008274">
    <property type="entry name" value="AldOxase/xan_DH_MoCoBD1"/>
</dbReference>
<dbReference type="GO" id="GO:0016491">
    <property type="term" value="F:oxidoreductase activity"/>
    <property type="evidence" value="ECO:0007669"/>
    <property type="project" value="InterPro"/>
</dbReference>